<name>A0A7T7Z9Y3_9CAUD</name>
<sequence length="121" mass="13566">MSHYKEVCKCGKIIMQCRCPGQKEIRVTDKCEHDWSQALVDELDEQYDVPASVEGNIVKKVEIDLPGRHYLDITSHSLYGFIVTLTICDETGGVIVEKELLIGVKQSDLASDVAGIYNSYE</sequence>
<dbReference type="EMBL" id="MW365952">
    <property type="protein sequence ID" value="QQO39893.1"/>
    <property type="molecule type" value="Genomic_DNA"/>
</dbReference>
<accession>A0A7T7Z9Y3</accession>
<organism evidence="1 2">
    <name type="scientific">Streptomyces phage Belfort</name>
    <dbReference type="NCBI Taxonomy" id="2801887"/>
    <lineage>
        <taxon>Viruses</taxon>
        <taxon>Duplodnaviria</taxon>
        <taxon>Heunggongvirae</taxon>
        <taxon>Uroviricota</taxon>
        <taxon>Caudoviricetes</taxon>
        <taxon>Stanwilliamsviridae</taxon>
        <taxon>Loccivirinae</taxon>
        <taxon>Gilsonvirus</taxon>
        <taxon>Gilsonvirus comrade</taxon>
    </lineage>
</organism>
<evidence type="ECO:0000313" key="1">
    <source>
        <dbReference type="EMBL" id="QQO39893.1"/>
    </source>
</evidence>
<protein>
    <submittedName>
        <fullName evidence="1">Uncharacterized protein</fullName>
    </submittedName>
</protein>
<reference evidence="1 2" key="1">
    <citation type="submission" date="2020-12" db="EMBL/GenBank/DDBJ databases">
        <authorList>
            <person name="Purtell M.C."/>
            <person name="Schipma A.E."/>
            <person name="Sexton W.L."/>
            <person name="Shaffer C.D."/>
            <person name="Weston-Hafer K.A."/>
            <person name="Garlena R.A."/>
            <person name="Russell D.A."/>
            <person name="Pope W.H."/>
            <person name="Jacobs-Sera D."/>
            <person name="Hatfull G.F."/>
        </authorList>
    </citation>
    <scope>NUCLEOTIDE SEQUENCE [LARGE SCALE GENOMIC DNA]</scope>
</reference>
<proteinExistence type="predicted"/>
<gene>
    <name evidence="1" type="primary">240</name>
    <name evidence="1" type="ORF">SEA_BELFORT_240</name>
</gene>
<evidence type="ECO:0000313" key="2">
    <source>
        <dbReference type="Proteomes" id="UP000595759"/>
    </source>
</evidence>
<dbReference type="Proteomes" id="UP000595759">
    <property type="component" value="Genome"/>
</dbReference>